<dbReference type="Gene3D" id="3.90.1150.170">
    <property type="match status" value="1"/>
</dbReference>
<accession>A0AAV4XCQ9</accession>
<dbReference type="Proteomes" id="UP001054945">
    <property type="component" value="Unassembled WGS sequence"/>
</dbReference>
<evidence type="ECO:0000313" key="4">
    <source>
        <dbReference type="Proteomes" id="UP001054945"/>
    </source>
</evidence>
<keyword evidence="1" id="KW-0456">Lyase</keyword>
<dbReference type="GO" id="GO:0005737">
    <property type="term" value="C:cytoplasm"/>
    <property type="evidence" value="ECO:0007669"/>
    <property type="project" value="TreeGrafter"/>
</dbReference>
<evidence type="ECO:0000256" key="2">
    <source>
        <dbReference type="SAM" id="MobiDB-lite"/>
    </source>
</evidence>
<comment type="caution">
    <text evidence="3">The sequence shown here is derived from an EMBL/GenBank/DDBJ whole genome shotgun (WGS) entry which is preliminary data.</text>
</comment>
<dbReference type="EMBL" id="BPLR01000078">
    <property type="protein sequence ID" value="GIY91985.1"/>
    <property type="molecule type" value="Genomic_DNA"/>
</dbReference>
<evidence type="ECO:0000313" key="3">
    <source>
        <dbReference type="EMBL" id="GIY91985.1"/>
    </source>
</evidence>
<reference evidence="3 4" key="1">
    <citation type="submission" date="2021-06" db="EMBL/GenBank/DDBJ databases">
        <title>Caerostris extrusa draft genome.</title>
        <authorList>
            <person name="Kono N."/>
            <person name="Arakawa K."/>
        </authorList>
    </citation>
    <scope>NUCLEOTIDE SEQUENCE [LARGE SCALE GENOMIC DNA]</scope>
</reference>
<dbReference type="PANTHER" id="PTHR45677">
    <property type="entry name" value="GLUTAMATE DECARBOXYLASE-RELATED"/>
    <property type="match status" value="1"/>
</dbReference>
<keyword evidence="4" id="KW-1185">Reference proteome</keyword>
<keyword evidence="1" id="KW-0210">Decarboxylase</keyword>
<feature type="compositionally biased region" description="Polar residues" evidence="2">
    <location>
        <begin position="7"/>
        <end position="21"/>
    </location>
</feature>
<name>A0AAV4XCQ9_CAEEX</name>
<feature type="region of interest" description="Disordered" evidence="2">
    <location>
        <begin position="1"/>
        <end position="23"/>
    </location>
</feature>
<gene>
    <name evidence="3" type="primary">Gad1</name>
    <name evidence="3" type="ORF">CEXT_526431</name>
</gene>
<protein>
    <submittedName>
        <fullName evidence="3">Glutamate decarboxylase</fullName>
    </submittedName>
</protein>
<organism evidence="3 4">
    <name type="scientific">Caerostris extrusa</name>
    <name type="common">Bark spider</name>
    <name type="synonym">Caerostris bankana</name>
    <dbReference type="NCBI Taxonomy" id="172846"/>
    <lineage>
        <taxon>Eukaryota</taxon>
        <taxon>Metazoa</taxon>
        <taxon>Ecdysozoa</taxon>
        <taxon>Arthropoda</taxon>
        <taxon>Chelicerata</taxon>
        <taxon>Arachnida</taxon>
        <taxon>Araneae</taxon>
        <taxon>Araneomorphae</taxon>
        <taxon>Entelegynae</taxon>
        <taxon>Araneoidea</taxon>
        <taxon>Araneidae</taxon>
        <taxon>Caerostris</taxon>
    </lineage>
</organism>
<dbReference type="AlphaFoldDB" id="A0AAV4XCQ9"/>
<dbReference type="GO" id="GO:0009449">
    <property type="term" value="P:gamma-aminobutyric acid biosynthetic process"/>
    <property type="evidence" value="ECO:0007669"/>
    <property type="project" value="TreeGrafter"/>
</dbReference>
<dbReference type="GO" id="GO:0004351">
    <property type="term" value="F:glutamate decarboxylase activity"/>
    <property type="evidence" value="ECO:0007669"/>
    <property type="project" value="TreeGrafter"/>
</dbReference>
<evidence type="ECO:0000256" key="1">
    <source>
        <dbReference type="ARBA" id="ARBA00022793"/>
    </source>
</evidence>
<sequence length="131" mass="15129">MKLTIHFDSQNNMNPLSSRKQYSPELRSTKLQTAPGYERYHQHATKGPPNIFPLGKKDADENTRAFLQKVFEILLDFISKSNDRSAKILDFHQPNQLKEVLDLDIPDEPLNLDQLLVDCKDTLKYQVKTGM</sequence>
<dbReference type="PANTHER" id="PTHR45677:SF10">
    <property type="entry name" value="GLUTAMATE DECARBOXYLASE"/>
    <property type="match status" value="1"/>
</dbReference>
<proteinExistence type="predicted"/>